<evidence type="ECO:0000313" key="2">
    <source>
        <dbReference type="EMBL" id="MBB6094771.1"/>
    </source>
</evidence>
<reference evidence="2 3" key="1">
    <citation type="submission" date="2020-08" db="EMBL/GenBank/DDBJ databases">
        <title>Genomic Encyclopedia of Type Strains, Phase IV (KMG-IV): sequencing the most valuable type-strain genomes for metagenomic binning, comparative biology and taxonomic classification.</title>
        <authorList>
            <person name="Goeker M."/>
        </authorList>
    </citation>
    <scope>NUCLEOTIDE SEQUENCE [LARGE SCALE GENOMIC DNA]</scope>
    <source>
        <strain evidence="2 3">DSM 26723</strain>
    </source>
</reference>
<organism evidence="2 3">
    <name type="scientific">Povalibacter uvarum</name>
    <dbReference type="NCBI Taxonomy" id="732238"/>
    <lineage>
        <taxon>Bacteria</taxon>
        <taxon>Pseudomonadati</taxon>
        <taxon>Pseudomonadota</taxon>
        <taxon>Gammaproteobacteria</taxon>
        <taxon>Steroidobacterales</taxon>
        <taxon>Steroidobacteraceae</taxon>
        <taxon>Povalibacter</taxon>
    </lineage>
</organism>
<protein>
    <recommendedName>
        <fullName evidence="1">Serine aminopeptidase S33 domain-containing protein</fullName>
    </recommendedName>
</protein>
<dbReference type="Pfam" id="PF12146">
    <property type="entry name" value="Hydrolase_4"/>
    <property type="match status" value="1"/>
</dbReference>
<dbReference type="PANTHER" id="PTHR42103">
    <property type="entry name" value="ALPHA/BETA-HYDROLASES SUPERFAMILY PROTEIN"/>
    <property type="match status" value="1"/>
</dbReference>
<dbReference type="PANTHER" id="PTHR42103:SF2">
    <property type="entry name" value="AB HYDROLASE-1 DOMAIN-CONTAINING PROTEIN"/>
    <property type="match status" value="1"/>
</dbReference>
<dbReference type="EMBL" id="JACHHZ010000004">
    <property type="protein sequence ID" value="MBB6094771.1"/>
    <property type="molecule type" value="Genomic_DNA"/>
</dbReference>
<dbReference type="Gene3D" id="3.40.50.1820">
    <property type="entry name" value="alpha/beta hydrolase"/>
    <property type="match status" value="1"/>
</dbReference>
<dbReference type="SUPFAM" id="SSF53474">
    <property type="entry name" value="alpha/beta-Hydrolases"/>
    <property type="match status" value="1"/>
</dbReference>
<comment type="caution">
    <text evidence="2">The sequence shown here is derived from an EMBL/GenBank/DDBJ whole genome shotgun (WGS) entry which is preliminary data.</text>
</comment>
<sequence length="215" mass="23284">MSSNPPRPITENLVIAGPAGRLEAIVDSPPDTVAQAVAVICHPHPLHGGTMTNKVVHMLAKACNELGLPAVRFNYRGVGASEGKYDEGNGETDDAVAVLDWARQRWPGTGSWLGGFSFGGAVAIRAAAEREVARLITVAPAVQRVPVSAENLPTCPWLLVQGDRDELVDATQTQRWAQALRKPPEVVLMEGVEHFFHGRMNDLRAVVLDWVRRTS</sequence>
<dbReference type="Proteomes" id="UP000588068">
    <property type="component" value="Unassembled WGS sequence"/>
</dbReference>
<gene>
    <name evidence="2" type="ORF">HNQ60_003658</name>
</gene>
<evidence type="ECO:0000259" key="1">
    <source>
        <dbReference type="Pfam" id="PF12146"/>
    </source>
</evidence>
<proteinExistence type="predicted"/>
<name>A0A841HNB1_9GAMM</name>
<dbReference type="InterPro" id="IPR029058">
    <property type="entry name" value="AB_hydrolase_fold"/>
</dbReference>
<dbReference type="AlphaFoldDB" id="A0A841HNB1"/>
<evidence type="ECO:0000313" key="3">
    <source>
        <dbReference type="Proteomes" id="UP000588068"/>
    </source>
</evidence>
<keyword evidence="3" id="KW-1185">Reference proteome</keyword>
<dbReference type="InterPro" id="IPR022742">
    <property type="entry name" value="Hydrolase_4"/>
</dbReference>
<accession>A0A841HNB1</accession>
<feature type="domain" description="Serine aminopeptidase S33" evidence="1">
    <location>
        <begin position="46"/>
        <end position="144"/>
    </location>
</feature>
<dbReference type="RefSeq" id="WP_184334173.1">
    <property type="nucleotide sequence ID" value="NZ_JACHHZ010000004.1"/>
</dbReference>